<dbReference type="PANTHER" id="PTHR34065">
    <property type="entry name" value="CELL DIVISION CONTROL PROTEIN 14"/>
    <property type="match status" value="1"/>
</dbReference>
<feature type="compositionally biased region" description="Polar residues" evidence="1">
    <location>
        <begin position="431"/>
        <end position="441"/>
    </location>
</feature>
<dbReference type="OrthoDB" id="5357220at2759"/>
<dbReference type="Proteomes" id="UP001148786">
    <property type="component" value="Unassembled WGS sequence"/>
</dbReference>
<feature type="region of interest" description="Disordered" evidence="1">
    <location>
        <begin position="465"/>
        <end position="552"/>
    </location>
</feature>
<evidence type="ECO:0008006" key="4">
    <source>
        <dbReference type="Google" id="ProtNLM"/>
    </source>
</evidence>
<evidence type="ECO:0000313" key="2">
    <source>
        <dbReference type="EMBL" id="KAJ3504652.1"/>
    </source>
</evidence>
<dbReference type="PANTHER" id="PTHR34065:SF1">
    <property type="entry name" value="CELL DIVISION CONTROL PROTEIN 14"/>
    <property type="match status" value="1"/>
</dbReference>
<feature type="region of interest" description="Disordered" evidence="1">
    <location>
        <begin position="228"/>
        <end position="361"/>
    </location>
</feature>
<dbReference type="AlphaFoldDB" id="A0A9W8JW19"/>
<feature type="region of interest" description="Disordered" evidence="1">
    <location>
        <begin position="381"/>
        <end position="441"/>
    </location>
</feature>
<feature type="compositionally biased region" description="Low complexity" evidence="1">
    <location>
        <begin position="399"/>
        <end position="410"/>
    </location>
</feature>
<feature type="compositionally biased region" description="Low complexity" evidence="1">
    <location>
        <begin position="488"/>
        <end position="503"/>
    </location>
</feature>
<feature type="compositionally biased region" description="Basic and acidic residues" evidence="1">
    <location>
        <begin position="536"/>
        <end position="552"/>
    </location>
</feature>
<dbReference type="InterPro" id="IPR012535">
    <property type="entry name" value="Cell_div_Cdc14"/>
</dbReference>
<organism evidence="2 3">
    <name type="scientific">Agrocybe chaxingu</name>
    <dbReference type="NCBI Taxonomy" id="84603"/>
    <lineage>
        <taxon>Eukaryota</taxon>
        <taxon>Fungi</taxon>
        <taxon>Dikarya</taxon>
        <taxon>Basidiomycota</taxon>
        <taxon>Agaricomycotina</taxon>
        <taxon>Agaricomycetes</taxon>
        <taxon>Agaricomycetidae</taxon>
        <taxon>Agaricales</taxon>
        <taxon>Agaricineae</taxon>
        <taxon>Strophariaceae</taxon>
        <taxon>Agrocybe</taxon>
    </lineage>
</organism>
<feature type="compositionally biased region" description="Low complexity" evidence="1">
    <location>
        <begin position="276"/>
        <end position="304"/>
    </location>
</feature>
<comment type="caution">
    <text evidence="2">The sequence shown here is derived from an EMBL/GenBank/DDBJ whole genome shotgun (WGS) entry which is preliminary data.</text>
</comment>
<sequence>MAFEDVMNAMRESVQESLDELTSPRSSFKTKTKALQNLERHLATACCSTTNDSEARDSFLALQHTFELPVHLLSWITLSTQRLEGLTTKTAVEGADVDELAAQFSLSLSLLQGIALNHEPSKRYLGRRRAVEVLLDLLLASRHLASPSDNAESQRSSKSIPNPPHLTSIVLDTLLCILVDSTPALRTFEETNGVQAVVKILKRAGTPREVRMKCLEFLYFYLLDETPTTTSAPSTSSTTPQPSKATQLTPPPTAPTTPIRPAKPYFSGAPMRPSNSSRYGSSTFAFSSSSGGISVSGSSSGSGSTAPFEHNSSRSTSNSSTKSVGSFSSISSNASSSSGTSVSGGSRSGSPSIGGQENIKEKERVVSPVFMESIKVLPKSPVKRMGTPFGAGHGHGHSRSQSQHQHQLQHNATPPNSPPLGSPSSNAPSGVSTGNKFPQLQPRSMMMLRKEVDYVPLSPKKLPSLSGALAEGNSNGRRPSALGHHKSLSMSSTSSSDSPFRASRFGSGATSPPPSEGGHGRRGVGKSASEPLVLERQAEKEDNGDDGKVSRWKTTEEKKELLGTMLGNVDALVEGVRKAGIWGLG</sequence>
<feature type="compositionally biased region" description="Low complexity" evidence="1">
    <location>
        <begin position="313"/>
        <end position="355"/>
    </location>
</feature>
<protein>
    <recommendedName>
        <fullName evidence="4">Cell division control protein 14</fullName>
    </recommendedName>
</protein>
<keyword evidence="3" id="KW-1185">Reference proteome</keyword>
<dbReference type="EMBL" id="JANKHO010000980">
    <property type="protein sequence ID" value="KAJ3504652.1"/>
    <property type="molecule type" value="Genomic_DNA"/>
</dbReference>
<name>A0A9W8JW19_9AGAR</name>
<reference evidence="2" key="1">
    <citation type="submission" date="2022-07" db="EMBL/GenBank/DDBJ databases">
        <title>Genome Sequence of Agrocybe chaxingu.</title>
        <authorList>
            <person name="Buettner E."/>
        </authorList>
    </citation>
    <scope>NUCLEOTIDE SEQUENCE</scope>
    <source>
        <strain evidence="2">MP-N11</strain>
    </source>
</reference>
<proteinExistence type="predicted"/>
<dbReference type="Pfam" id="PF08045">
    <property type="entry name" value="CDC14"/>
    <property type="match status" value="1"/>
</dbReference>
<evidence type="ECO:0000313" key="3">
    <source>
        <dbReference type="Proteomes" id="UP001148786"/>
    </source>
</evidence>
<accession>A0A9W8JW19</accession>
<gene>
    <name evidence="2" type="ORF">NLJ89_g7825</name>
</gene>
<feature type="compositionally biased region" description="Low complexity" evidence="1">
    <location>
        <begin position="228"/>
        <end position="248"/>
    </location>
</feature>
<evidence type="ECO:0000256" key="1">
    <source>
        <dbReference type="SAM" id="MobiDB-lite"/>
    </source>
</evidence>